<accession>A0AAD6NDD3</accession>
<dbReference type="EMBL" id="JAQJZL010000002">
    <property type="protein sequence ID" value="KAJ6052556.1"/>
    <property type="molecule type" value="Genomic_DNA"/>
</dbReference>
<keyword evidence="4" id="KW-1185">Reference proteome</keyword>
<dbReference type="Proteomes" id="UP001219568">
    <property type="component" value="Unassembled WGS sequence"/>
</dbReference>
<feature type="region of interest" description="Disordered" evidence="1">
    <location>
        <begin position="231"/>
        <end position="250"/>
    </location>
</feature>
<dbReference type="InterPro" id="IPR019181">
    <property type="entry name" value="LSM12_ABD"/>
</dbReference>
<dbReference type="Pfam" id="PF09793">
    <property type="entry name" value="AD"/>
    <property type="match status" value="1"/>
</dbReference>
<evidence type="ECO:0000259" key="2">
    <source>
        <dbReference type="PROSITE" id="PS52001"/>
    </source>
</evidence>
<dbReference type="InterPro" id="IPR047574">
    <property type="entry name" value="AD"/>
</dbReference>
<protein>
    <recommendedName>
        <fullName evidence="2">AD domain-containing protein</fullName>
    </recommendedName>
</protein>
<evidence type="ECO:0000256" key="1">
    <source>
        <dbReference type="SAM" id="MobiDB-lite"/>
    </source>
</evidence>
<feature type="domain" description="AD" evidence="2">
    <location>
        <begin position="126"/>
        <end position="222"/>
    </location>
</feature>
<dbReference type="PROSITE" id="PS52001">
    <property type="entry name" value="AD"/>
    <property type="match status" value="1"/>
</dbReference>
<dbReference type="PANTHER" id="PTHR13542">
    <property type="entry name" value="LSM12 HOMOLOG"/>
    <property type="match status" value="1"/>
</dbReference>
<feature type="region of interest" description="Disordered" evidence="1">
    <location>
        <begin position="1"/>
        <end position="25"/>
    </location>
</feature>
<gene>
    <name evidence="3" type="ORF">N7460_003090</name>
</gene>
<evidence type="ECO:0000313" key="4">
    <source>
        <dbReference type="Proteomes" id="UP001219568"/>
    </source>
</evidence>
<name>A0AAD6NDD3_PENCN</name>
<organism evidence="3 4">
    <name type="scientific">Penicillium canescens</name>
    <dbReference type="NCBI Taxonomy" id="5083"/>
    <lineage>
        <taxon>Eukaryota</taxon>
        <taxon>Fungi</taxon>
        <taxon>Dikarya</taxon>
        <taxon>Ascomycota</taxon>
        <taxon>Pezizomycotina</taxon>
        <taxon>Eurotiomycetes</taxon>
        <taxon>Eurotiomycetidae</taxon>
        <taxon>Eurotiales</taxon>
        <taxon>Aspergillaceae</taxon>
        <taxon>Penicillium</taxon>
    </lineage>
</organism>
<dbReference type="SMART" id="SM00995">
    <property type="entry name" value="AD"/>
    <property type="match status" value="1"/>
</dbReference>
<reference evidence="3" key="2">
    <citation type="submission" date="2023-01" db="EMBL/GenBank/DDBJ databases">
        <authorList>
            <person name="Petersen C."/>
        </authorList>
    </citation>
    <scope>NUCLEOTIDE SEQUENCE</scope>
    <source>
        <strain evidence="3">IBT 15450</strain>
    </source>
</reference>
<proteinExistence type="predicted"/>
<reference evidence="3" key="1">
    <citation type="journal article" date="2023" name="IMA Fungus">
        <title>Comparative genomic study of the Penicillium genus elucidates a diverse pangenome and 15 lateral gene transfer events.</title>
        <authorList>
            <person name="Petersen C."/>
            <person name="Sorensen T."/>
            <person name="Nielsen M.R."/>
            <person name="Sondergaard T.E."/>
            <person name="Sorensen J.L."/>
            <person name="Fitzpatrick D.A."/>
            <person name="Frisvad J.C."/>
            <person name="Nielsen K.L."/>
        </authorList>
    </citation>
    <scope>NUCLEOTIDE SEQUENCE</scope>
    <source>
        <strain evidence="3">IBT 15450</strain>
    </source>
</reference>
<comment type="caution">
    <text evidence="3">The sequence shown here is derived from an EMBL/GenBank/DDBJ whole genome shotgun (WGS) entry which is preliminary data.</text>
</comment>
<sequence length="250" mass="26666">MAENKRQSSVKASAQKSSGNSSSSGMAAMVPLEAALSGAIGARVRLTTAQPNVITHEGTLFTVDPITSLVAINTAPAPNPGDVKQAQNGDYHVIPISRIQGFQILSLAAPSSSTSSSFTDAQPTIQALDTRALRAREMKAISELHEREARRGKGVTREAQELFDAFSRTMPARWNGNNIVVADAVTISAPYKSDDCRPIIDGDTAALARVRKVLEMERKKIELRNASATIGSTSTFSRHPNIPGDQRKGG</sequence>
<dbReference type="InterPro" id="IPR039683">
    <property type="entry name" value="Lsm12-like"/>
</dbReference>
<evidence type="ECO:0000313" key="3">
    <source>
        <dbReference type="EMBL" id="KAJ6052556.1"/>
    </source>
</evidence>
<dbReference type="AlphaFoldDB" id="A0AAD6NDD3"/>
<feature type="compositionally biased region" description="Low complexity" evidence="1">
    <location>
        <begin position="7"/>
        <end position="25"/>
    </location>
</feature>